<gene>
    <name evidence="1" type="ORF">LOK49_LG10G02185</name>
</gene>
<reference evidence="1 2" key="1">
    <citation type="journal article" date="2022" name="Plant J.">
        <title>Chromosome-level genome of Camellia lanceoleosa provides a valuable resource for understanding genome evolution and self-incompatibility.</title>
        <authorList>
            <person name="Gong W."/>
            <person name="Xiao S."/>
            <person name="Wang L."/>
            <person name="Liao Z."/>
            <person name="Chang Y."/>
            <person name="Mo W."/>
            <person name="Hu G."/>
            <person name="Li W."/>
            <person name="Zhao G."/>
            <person name="Zhu H."/>
            <person name="Hu X."/>
            <person name="Ji K."/>
            <person name="Xiang X."/>
            <person name="Song Q."/>
            <person name="Yuan D."/>
            <person name="Jin S."/>
            <person name="Zhang L."/>
        </authorList>
    </citation>
    <scope>NUCLEOTIDE SEQUENCE [LARGE SCALE GENOMIC DNA]</scope>
    <source>
        <strain evidence="1">SQ_2022a</strain>
    </source>
</reference>
<sequence length="137" mass="15079">MICCNHIVFFMRSLELQPTKTLGDPEIKAWLALGTKTKKKCGGKKKKVIHWLKLPTAVSCVFAATVFRLGNFGQVSMSILYQISAINFDEGVADRVYLSLLPTSEGSWVTAARALRMSLVLVGAKHVYAVEASEMAE</sequence>
<comment type="caution">
    <text evidence="1">The sequence shown here is derived from an EMBL/GenBank/DDBJ whole genome shotgun (WGS) entry which is preliminary data.</text>
</comment>
<dbReference type="EMBL" id="CM045767">
    <property type="protein sequence ID" value="KAI7996378.1"/>
    <property type="molecule type" value="Genomic_DNA"/>
</dbReference>
<keyword evidence="2" id="KW-1185">Reference proteome</keyword>
<protein>
    <submittedName>
        <fullName evidence="1">Uncharacterized protein</fullName>
    </submittedName>
</protein>
<name>A0ACC0G703_9ERIC</name>
<evidence type="ECO:0000313" key="1">
    <source>
        <dbReference type="EMBL" id="KAI7996378.1"/>
    </source>
</evidence>
<dbReference type="Proteomes" id="UP001060215">
    <property type="component" value="Chromosome 10"/>
</dbReference>
<evidence type="ECO:0000313" key="2">
    <source>
        <dbReference type="Proteomes" id="UP001060215"/>
    </source>
</evidence>
<organism evidence="1 2">
    <name type="scientific">Camellia lanceoleosa</name>
    <dbReference type="NCBI Taxonomy" id="1840588"/>
    <lineage>
        <taxon>Eukaryota</taxon>
        <taxon>Viridiplantae</taxon>
        <taxon>Streptophyta</taxon>
        <taxon>Embryophyta</taxon>
        <taxon>Tracheophyta</taxon>
        <taxon>Spermatophyta</taxon>
        <taxon>Magnoliopsida</taxon>
        <taxon>eudicotyledons</taxon>
        <taxon>Gunneridae</taxon>
        <taxon>Pentapetalae</taxon>
        <taxon>asterids</taxon>
        <taxon>Ericales</taxon>
        <taxon>Theaceae</taxon>
        <taxon>Camellia</taxon>
    </lineage>
</organism>
<accession>A0ACC0G703</accession>
<proteinExistence type="predicted"/>